<organism evidence="2 3">
    <name type="scientific">Calderihabitans maritimus</name>
    <dbReference type="NCBI Taxonomy" id="1246530"/>
    <lineage>
        <taxon>Bacteria</taxon>
        <taxon>Bacillati</taxon>
        <taxon>Bacillota</taxon>
        <taxon>Clostridia</taxon>
        <taxon>Neomoorellales</taxon>
        <taxon>Calderihabitantaceae</taxon>
        <taxon>Calderihabitans</taxon>
    </lineage>
</organism>
<proteinExistence type="predicted"/>
<dbReference type="Proteomes" id="UP000197032">
    <property type="component" value="Unassembled WGS sequence"/>
</dbReference>
<reference evidence="3" key="1">
    <citation type="journal article" date="2017" name="Appl. Environ. Microbiol.">
        <title>Genomic analysis of Calderihabitans maritimus KKC1, a thermophilic hydrogenogenic carboxydotrophic bacterium isolated from marine sediment.</title>
        <authorList>
            <person name="Omae K."/>
            <person name="Yoneda Y."/>
            <person name="Fukuyama Y."/>
            <person name="Yoshida T."/>
            <person name="Sako Y."/>
        </authorList>
    </citation>
    <scope>NUCLEOTIDE SEQUENCE [LARGE SCALE GENOMIC DNA]</scope>
    <source>
        <strain evidence="3">KKC1</strain>
    </source>
</reference>
<sequence length="38" mass="4231">MSLVSLSGLMSEEGERMGNNEQMLSMLGELREKKSRGD</sequence>
<feature type="compositionally biased region" description="Basic and acidic residues" evidence="1">
    <location>
        <begin position="29"/>
        <end position="38"/>
    </location>
</feature>
<accession>A0A1Z5HVI5</accession>
<evidence type="ECO:0000313" key="3">
    <source>
        <dbReference type="Proteomes" id="UP000197032"/>
    </source>
</evidence>
<evidence type="ECO:0000313" key="2">
    <source>
        <dbReference type="EMBL" id="GAW93524.1"/>
    </source>
</evidence>
<comment type="caution">
    <text evidence="2">The sequence shown here is derived from an EMBL/GenBank/DDBJ whole genome shotgun (WGS) entry which is preliminary data.</text>
</comment>
<gene>
    <name evidence="2" type="ORF">KKC1_26550</name>
</gene>
<evidence type="ECO:0000256" key="1">
    <source>
        <dbReference type="SAM" id="MobiDB-lite"/>
    </source>
</evidence>
<name>A0A1Z5HVI5_9FIRM</name>
<dbReference type="EMBL" id="BDGJ01000158">
    <property type="protein sequence ID" value="GAW93524.1"/>
    <property type="molecule type" value="Genomic_DNA"/>
</dbReference>
<feature type="region of interest" description="Disordered" evidence="1">
    <location>
        <begin position="1"/>
        <end position="38"/>
    </location>
</feature>
<keyword evidence="3" id="KW-1185">Reference proteome</keyword>
<dbReference type="AlphaFoldDB" id="A0A1Z5HVI5"/>
<protein>
    <submittedName>
        <fullName evidence="2">Uncharacterized protein</fullName>
    </submittedName>
</protein>